<reference evidence="2 3" key="1">
    <citation type="journal article" date="2013" name="PLoS Genet.">
        <title>Distinctive expansion of potential virulence genes in the genome of the oomycete fish pathogen Saprolegnia parasitica.</title>
        <authorList>
            <person name="Jiang R.H."/>
            <person name="de Bruijn I."/>
            <person name="Haas B.J."/>
            <person name="Belmonte R."/>
            <person name="Lobach L."/>
            <person name="Christie J."/>
            <person name="van den Ackerveken G."/>
            <person name="Bottin A."/>
            <person name="Bulone V."/>
            <person name="Diaz-Moreno S.M."/>
            <person name="Dumas B."/>
            <person name="Fan L."/>
            <person name="Gaulin E."/>
            <person name="Govers F."/>
            <person name="Grenville-Briggs L.J."/>
            <person name="Horner N.R."/>
            <person name="Levin J.Z."/>
            <person name="Mammella M."/>
            <person name="Meijer H.J."/>
            <person name="Morris P."/>
            <person name="Nusbaum C."/>
            <person name="Oome S."/>
            <person name="Phillips A.J."/>
            <person name="van Rooyen D."/>
            <person name="Rzeszutek E."/>
            <person name="Saraiva M."/>
            <person name="Secombes C.J."/>
            <person name="Seidl M.F."/>
            <person name="Snel B."/>
            <person name="Stassen J.H."/>
            <person name="Sykes S."/>
            <person name="Tripathy S."/>
            <person name="van den Berg H."/>
            <person name="Vega-Arreguin J.C."/>
            <person name="Wawra S."/>
            <person name="Young S.K."/>
            <person name="Zeng Q."/>
            <person name="Dieguez-Uribeondo J."/>
            <person name="Russ C."/>
            <person name="Tyler B.M."/>
            <person name="van West P."/>
        </authorList>
    </citation>
    <scope>NUCLEOTIDE SEQUENCE [LARGE SCALE GENOMIC DNA]</scope>
    <source>
        <strain evidence="2 3">CBS 223.65</strain>
    </source>
</reference>
<dbReference type="AlphaFoldDB" id="A0A067D1D1"/>
<accession>A0A067D1D1</accession>
<evidence type="ECO:0000256" key="1">
    <source>
        <dbReference type="SAM" id="Phobius"/>
    </source>
</evidence>
<proteinExistence type="predicted"/>
<sequence>MRIRRRFLKYLGSVIFQKPAVRRGSMISAAGRFFRYYMDREPVVVASFALGTLGLSMPLIVVPLRRSLGYPTDQYDGPIIPESFKPKQQ</sequence>
<protein>
    <submittedName>
        <fullName evidence="2">Uncharacterized protein</fullName>
    </submittedName>
</protein>
<dbReference type="OrthoDB" id="199366at2759"/>
<name>A0A067D1D1_SAPPC</name>
<dbReference type="GeneID" id="24125086"/>
<dbReference type="VEuPathDB" id="FungiDB:SPRG_02535"/>
<evidence type="ECO:0000313" key="2">
    <source>
        <dbReference type="EMBL" id="KDO32842.1"/>
    </source>
</evidence>
<organism evidence="2 3">
    <name type="scientific">Saprolegnia parasitica (strain CBS 223.65)</name>
    <dbReference type="NCBI Taxonomy" id="695850"/>
    <lineage>
        <taxon>Eukaryota</taxon>
        <taxon>Sar</taxon>
        <taxon>Stramenopiles</taxon>
        <taxon>Oomycota</taxon>
        <taxon>Saprolegniomycetes</taxon>
        <taxon>Saprolegniales</taxon>
        <taxon>Saprolegniaceae</taxon>
        <taxon>Saprolegnia</taxon>
    </lineage>
</organism>
<gene>
    <name evidence="2" type="ORF">SPRG_02535</name>
</gene>
<dbReference type="KEGG" id="spar:SPRG_02535"/>
<dbReference type="Proteomes" id="UP000030745">
    <property type="component" value="Unassembled WGS sequence"/>
</dbReference>
<dbReference type="RefSeq" id="XP_012196497.1">
    <property type="nucleotide sequence ID" value="XM_012341107.1"/>
</dbReference>
<feature type="transmembrane region" description="Helical" evidence="1">
    <location>
        <begin position="44"/>
        <end position="64"/>
    </location>
</feature>
<dbReference type="EMBL" id="KK583194">
    <property type="protein sequence ID" value="KDO32842.1"/>
    <property type="molecule type" value="Genomic_DNA"/>
</dbReference>
<keyword evidence="3" id="KW-1185">Reference proteome</keyword>
<evidence type="ECO:0000313" key="3">
    <source>
        <dbReference type="Proteomes" id="UP000030745"/>
    </source>
</evidence>
<keyword evidence="1" id="KW-0812">Transmembrane</keyword>
<keyword evidence="1" id="KW-1133">Transmembrane helix</keyword>
<keyword evidence="1" id="KW-0472">Membrane</keyword>